<evidence type="ECO:0000313" key="2">
    <source>
        <dbReference type="Ensembl" id="ENSCCRP00000159038.1"/>
    </source>
</evidence>
<sequence>MESGKTPGIDGLPVEFYKEFWAVLNEDLLAVLNESLVDGSLPLSCRRAVITLLPKKGDLQEIKNWRPVSLLCSDFKILSKTLANRLRKVMGQVIHLDQTYCVPGRSITHNVCLIQDVLSVSSLLGVNLGLISIDQEKAFNRVEHQYLWDTLEAFNFRPGFINMIKVLYQDTESLLKINGGLSAPFKVSRGIRQGCALSGMLYSLSIEPLLNNLRSRIKGLLLQHGIEHQISAYADDVVVMINGQQDINQLVFIVNDFRKISSAKVNWEKSEALAVGKWEKGLPNLPGGMIWRKEGFKYLGVYLGDSNIQQKNWEGVIDKVEGKLKKWKWIHLPSRHATFRLQFIQRFLTGPLDLVWRKMAEAILHTVDGLGLDAGLFLMDVKQLRLAGLPQFYCGLFKVWGLFNVCRLEGIQSLHWLLEEPLIKGARMDIAGGSFPGLMQILCSSKLVTLKHLVDVAGPELSDINAVAAFLGQKSARHTTHVDYVEN</sequence>
<dbReference type="Proteomes" id="UP001108240">
    <property type="component" value="Unplaced"/>
</dbReference>
<dbReference type="SUPFAM" id="SSF56672">
    <property type="entry name" value="DNA/RNA polymerases"/>
    <property type="match status" value="1"/>
</dbReference>
<dbReference type="CDD" id="cd01650">
    <property type="entry name" value="RT_nLTR_like"/>
    <property type="match status" value="1"/>
</dbReference>
<proteinExistence type="predicted"/>
<feature type="domain" description="Reverse transcriptase" evidence="1">
    <location>
        <begin position="34"/>
        <end position="303"/>
    </location>
</feature>
<dbReference type="OMA" id="IQHITHA"/>
<dbReference type="PANTHER" id="PTHR31635:SF196">
    <property type="entry name" value="REVERSE TRANSCRIPTASE DOMAIN-CONTAINING PROTEIN-RELATED"/>
    <property type="match status" value="1"/>
</dbReference>
<evidence type="ECO:0000259" key="1">
    <source>
        <dbReference type="PROSITE" id="PS50878"/>
    </source>
</evidence>
<evidence type="ECO:0000313" key="3">
    <source>
        <dbReference type="Proteomes" id="UP001108240"/>
    </source>
</evidence>
<dbReference type="AlphaFoldDB" id="A0A9J8BR89"/>
<reference evidence="2" key="1">
    <citation type="submission" date="2025-08" db="UniProtKB">
        <authorList>
            <consortium name="Ensembl"/>
        </authorList>
    </citation>
    <scope>IDENTIFICATION</scope>
</reference>
<dbReference type="Ensembl" id="ENSCCRT00000137249.1">
    <property type="protein sequence ID" value="ENSCCRP00000159038.1"/>
    <property type="gene ID" value="ENSCCRG00000064497.1"/>
</dbReference>
<name>A0A9J8BR89_CYPCA</name>
<dbReference type="PROSITE" id="PS50878">
    <property type="entry name" value="RT_POL"/>
    <property type="match status" value="1"/>
</dbReference>
<keyword evidence="3" id="KW-1185">Reference proteome</keyword>
<reference evidence="2" key="2">
    <citation type="submission" date="2025-09" db="UniProtKB">
        <authorList>
            <consortium name="Ensembl"/>
        </authorList>
    </citation>
    <scope>IDENTIFICATION</scope>
</reference>
<dbReference type="PANTHER" id="PTHR31635">
    <property type="entry name" value="REVERSE TRANSCRIPTASE DOMAIN-CONTAINING PROTEIN-RELATED"/>
    <property type="match status" value="1"/>
</dbReference>
<dbReference type="InterPro" id="IPR000477">
    <property type="entry name" value="RT_dom"/>
</dbReference>
<dbReference type="Pfam" id="PF00078">
    <property type="entry name" value="RVT_1"/>
    <property type="match status" value="1"/>
</dbReference>
<dbReference type="GeneTree" id="ENSGT00940000163737"/>
<organism evidence="2 3">
    <name type="scientific">Cyprinus carpio carpio</name>
    <dbReference type="NCBI Taxonomy" id="630221"/>
    <lineage>
        <taxon>Eukaryota</taxon>
        <taxon>Metazoa</taxon>
        <taxon>Chordata</taxon>
        <taxon>Craniata</taxon>
        <taxon>Vertebrata</taxon>
        <taxon>Euteleostomi</taxon>
        <taxon>Actinopterygii</taxon>
        <taxon>Neopterygii</taxon>
        <taxon>Teleostei</taxon>
        <taxon>Ostariophysi</taxon>
        <taxon>Cypriniformes</taxon>
        <taxon>Cyprinidae</taxon>
        <taxon>Cyprininae</taxon>
        <taxon>Cyprinus</taxon>
    </lineage>
</organism>
<dbReference type="InterPro" id="IPR043502">
    <property type="entry name" value="DNA/RNA_pol_sf"/>
</dbReference>
<protein>
    <recommendedName>
        <fullName evidence="1">Reverse transcriptase domain-containing protein</fullName>
    </recommendedName>
</protein>
<accession>A0A9J8BR89</accession>